<dbReference type="InterPro" id="IPR016181">
    <property type="entry name" value="Acyl_CoA_acyltransferase"/>
</dbReference>
<gene>
    <name evidence="2" type="ORF">DFR47_101544</name>
</gene>
<sequence>MFQTVCLTKLANALPLWSSNDATVHGIAQSALWTKLWQLHVNPDCLVLALFIDNSPALLLPLEVIKQKQQIIARFAGGSHANCNFPVLFPALASQITAEHISALITCLKEARPDIALLSLTRQMENWLGFSNPLLSLRHQLNPNPALTASLPNSFDLVLERSNASRKRKKHRQHARRYDEAGAWRIYTAVTPEENIAAYDAFYAMKSQRFANQGIANSFTGDALTGFFRDLFAAPENDDARQYRLHVLEVADKPRAVIGCSYWQSPETVSASIKRGLTVEFGAFADDDLVTASPGDFLFYEAIIKAIDEGLDYFSFGIGEEKYKRDWCDIEQPLYDSHIALTFGGRLSATFNQLRSGLVYRIKTNRHLWPLVKKLRQKLR</sequence>
<dbReference type="Proteomes" id="UP000252893">
    <property type="component" value="Unassembled WGS sequence"/>
</dbReference>
<dbReference type="InterPro" id="IPR038740">
    <property type="entry name" value="BioF2-like_GNAT_dom"/>
</dbReference>
<dbReference type="GO" id="GO:0016740">
    <property type="term" value="F:transferase activity"/>
    <property type="evidence" value="ECO:0007669"/>
    <property type="project" value="UniProtKB-KW"/>
</dbReference>
<dbReference type="Pfam" id="PF13480">
    <property type="entry name" value="Acetyltransf_6"/>
    <property type="match status" value="1"/>
</dbReference>
<proteinExistence type="predicted"/>
<evidence type="ECO:0000313" key="3">
    <source>
        <dbReference type="Proteomes" id="UP000252893"/>
    </source>
</evidence>
<keyword evidence="3" id="KW-1185">Reference proteome</keyword>
<keyword evidence="2" id="KW-0808">Transferase</keyword>
<organism evidence="2 3">
    <name type="scientific">Pseudochrobactrum asaccharolyticum</name>
    <dbReference type="NCBI Taxonomy" id="354351"/>
    <lineage>
        <taxon>Bacteria</taxon>
        <taxon>Pseudomonadati</taxon>
        <taxon>Pseudomonadota</taxon>
        <taxon>Alphaproteobacteria</taxon>
        <taxon>Hyphomicrobiales</taxon>
        <taxon>Brucellaceae</taxon>
        <taxon>Pseudochrobactrum</taxon>
    </lineage>
</organism>
<dbReference type="AlphaFoldDB" id="A0A366E939"/>
<name>A0A366E939_9HYPH</name>
<evidence type="ECO:0000313" key="2">
    <source>
        <dbReference type="EMBL" id="RBO98940.1"/>
    </source>
</evidence>
<accession>A0A366E939</accession>
<protein>
    <submittedName>
        <fullName evidence="2">CelD/BcsL family acetyltransferase involved in cellulose biosynthesis</fullName>
    </submittedName>
</protein>
<dbReference type="Gene3D" id="3.40.630.30">
    <property type="match status" value="1"/>
</dbReference>
<dbReference type="SUPFAM" id="SSF55729">
    <property type="entry name" value="Acyl-CoA N-acyltransferases (Nat)"/>
    <property type="match status" value="1"/>
</dbReference>
<reference evidence="2 3" key="1">
    <citation type="submission" date="2018-06" db="EMBL/GenBank/DDBJ databases">
        <title>Genomic Encyclopedia of Type Strains, Phase IV (KMG-IV): sequencing the most valuable type-strain genomes for metagenomic binning, comparative biology and taxonomic classification.</title>
        <authorList>
            <person name="Goeker M."/>
        </authorList>
    </citation>
    <scope>NUCLEOTIDE SEQUENCE [LARGE SCALE GENOMIC DNA]</scope>
    <source>
        <strain evidence="2 3">DSM 25619</strain>
    </source>
</reference>
<feature type="domain" description="BioF2-like acetyltransferase" evidence="1">
    <location>
        <begin position="165"/>
        <end position="325"/>
    </location>
</feature>
<dbReference type="OrthoDB" id="8193702at2"/>
<comment type="caution">
    <text evidence="2">The sequence shown here is derived from an EMBL/GenBank/DDBJ whole genome shotgun (WGS) entry which is preliminary data.</text>
</comment>
<evidence type="ECO:0000259" key="1">
    <source>
        <dbReference type="Pfam" id="PF13480"/>
    </source>
</evidence>
<dbReference type="EMBL" id="QNRH01000001">
    <property type="protein sequence ID" value="RBO98940.1"/>
    <property type="molecule type" value="Genomic_DNA"/>
</dbReference>
<dbReference type="RefSeq" id="WP_113942841.1">
    <property type="nucleotide sequence ID" value="NZ_JBHEEG010000003.1"/>
</dbReference>